<dbReference type="EMBL" id="CM026432">
    <property type="protein sequence ID" value="KAG0556793.1"/>
    <property type="molecule type" value="Genomic_DNA"/>
</dbReference>
<proteinExistence type="predicted"/>
<name>A0A8T0GCI8_CERPU</name>
<comment type="caution">
    <text evidence="1">The sequence shown here is derived from an EMBL/GenBank/DDBJ whole genome shotgun (WGS) entry which is preliminary data.</text>
</comment>
<protein>
    <submittedName>
        <fullName evidence="1">Uncharacterized protein</fullName>
    </submittedName>
</protein>
<evidence type="ECO:0000313" key="1">
    <source>
        <dbReference type="EMBL" id="KAG0556793.1"/>
    </source>
</evidence>
<dbReference type="AlphaFoldDB" id="A0A8T0GCI8"/>
<gene>
    <name evidence="1" type="ORF">KC19_11G079300</name>
</gene>
<keyword evidence="2" id="KW-1185">Reference proteome</keyword>
<sequence length="75" mass="8260">MLAYIGLVCNHLVASLTAVILLSRKCQNGWTSPGTLTERDLGAHLDTWDFVFIAMGKRPICVNTKNGAEACKMRH</sequence>
<dbReference type="Proteomes" id="UP000822688">
    <property type="component" value="Chromosome 11"/>
</dbReference>
<reference evidence="1 2" key="1">
    <citation type="submission" date="2020-06" db="EMBL/GenBank/DDBJ databases">
        <title>WGS assembly of Ceratodon purpureus strain R40.</title>
        <authorList>
            <person name="Carey S.B."/>
            <person name="Jenkins J."/>
            <person name="Shu S."/>
            <person name="Lovell J.T."/>
            <person name="Sreedasyam A."/>
            <person name="Maumus F."/>
            <person name="Tiley G.P."/>
            <person name="Fernandez-Pozo N."/>
            <person name="Barry K."/>
            <person name="Chen C."/>
            <person name="Wang M."/>
            <person name="Lipzen A."/>
            <person name="Daum C."/>
            <person name="Saski C.A."/>
            <person name="Payton A.C."/>
            <person name="Mcbreen J.C."/>
            <person name="Conrad R.E."/>
            <person name="Kollar L.M."/>
            <person name="Olsson S."/>
            <person name="Huttunen S."/>
            <person name="Landis J.B."/>
            <person name="Wickett N.J."/>
            <person name="Johnson M.G."/>
            <person name="Rensing S.A."/>
            <person name="Grimwood J."/>
            <person name="Schmutz J."/>
            <person name="Mcdaniel S.F."/>
        </authorList>
    </citation>
    <scope>NUCLEOTIDE SEQUENCE [LARGE SCALE GENOMIC DNA]</scope>
    <source>
        <strain evidence="1 2">R40</strain>
    </source>
</reference>
<organism evidence="1 2">
    <name type="scientific">Ceratodon purpureus</name>
    <name type="common">Fire moss</name>
    <name type="synonym">Dicranum purpureum</name>
    <dbReference type="NCBI Taxonomy" id="3225"/>
    <lineage>
        <taxon>Eukaryota</taxon>
        <taxon>Viridiplantae</taxon>
        <taxon>Streptophyta</taxon>
        <taxon>Embryophyta</taxon>
        <taxon>Bryophyta</taxon>
        <taxon>Bryophytina</taxon>
        <taxon>Bryopsida</taxon>
        <taxon>Dicranidae</taxon>
        <taxon>Pseudoditrichales</taxon>
        <taxon>Ditrichaceae</taxon>
        <taxon>Ceratodon</taxon>
    </lineage>
</organism>
<evidence type="ECO:0000313" key="2">
    <source>
        <dbReference type="Proteomes" id="UP000822688"/>
    </source>
</evidence>
<accession>A0A8T0GCI8</accession>